<evidence type="ECO:0000313" key="3">
    <source>
        <dbReference type="EMBL" id="AHB47379.1"/>
    </source>
</evidence>
<dbReference type="Gene3D" id="3.40.50.300">
    <property type="entry name" value="P-loop containing nucleotide triphosphate hydrolases"/>
    <property type="match status" value="1"/>
</dbReference>
<dbReference type="PANTHER" id="PTHR13696">
    <property type="entry name" value="P-LOOP CONTAINING NUCLEOSIDE TRIPHOSPHATE HYDROLASE"/>
    <property type="match status" value="1"/>
</dbReference>
<dbReference type="EMBL" id="CP006912">
    <property type="protein sequence ID" value="AHB47379.1"/>
    <property type="molecule type" value="Genomic_DNA"/>
</dbReference>
<dbReference type="CDD" id="cd02042">
    <property type="entry name" value="ParAB_family"/>
    <property type="match status" value="1"/>
</dbReference>
<organism evidence="3 4">
    <name type="scientific">Hyphomicrobium nitrativorans NL23</name>
    <dbReference type="NCBI Taxonomy" id="1029756"/>
    <lineage>
        <taxon>Bacteria</taxon>
        <taxon>Pseudomonadati</taxon>
        <taxon>Pseudomonadota</taxon>
        <taxon>Alphaproteobacteria</taxon>
        <taxon>Hyphomicrobiales</taxon>
        <taxon>Hyphomicrobiaceae</taxon>
        <taxon>Hyphomicrobium</taxon>
    </lineage>
</organism>
<dbReference type="STRING" id="1029756.W911_01570"/>
<sequence length="310" mass="33923">MRNTIAVMNTKGGVGKSTIVLALAETLSAYHGKNVLVIDSDSQASASAMLMTIPNLHRLQQNALTLVDYLVARVLQNAESDWPRFVVRNVSDVDDARSVYLIPSDMQLTLFEREVSKESLHGRLRSVIGELLAGARNVFDIILIDCPPGLSVLTESWLREADYHISPTKADYVSVCGLEVFRRFKALNPEMGFAENLGVLVNMKEAMSPTEEDYHAWLRSNPDNRCFEQVVPRAVTMQEAARFHDPDRSYLAKYPGQMGKSLRLLAEEVLVRMGHPLGAAPATPPSTTLAGAGSAQGREPGSARSTSSAP</sequence>
<feature type="region of interest" description="Disordered" evidence="1">
    <location>
        <begin position="276"/>
        <end position="310"/>
    </location>
</feature>
<proteinExistence type="predicted"/>
<dbReference type="InterPro" id="IPR025669">
    <property type="entry name" value="AAA_dom"/>
</dbReference>
<gene>
    <name evidence="3" type="ORF">W911_01570</name>
</gene>
<dbReference type="InterPro" id="IPR027417">
    <property type="entry name" value="P-loop_NTPase"/>
</dbReference>
<keyword evidence="4" id="KW-1185">Reference proteome</keyword>
<dbReference type="InterPro" id="IPR050678">
    <property type="entry name" value="DNA_Partitioning_ATPase"/>
</dbReference>
<evidence type="ECO:0000259" key="2">
    <source>
        <dbReference type="Pfam" id="PF13614"/>
    </source>
</evidence>
<dbReference type="Proteomes" id="UP000018542">
    <property type="component" value="Chromosome"/>
</dbReference>
<dbReference type="KEGG" id="hni:W911_01570"/>
<accession>V5SBN4</accession>
<dbReference type="RefSeq" id="WP_023785750.1">
    <property type="nucleotide sequence ID" value="NC_022997.1"/>
</dbReference>
<dbReference type="HOGENOM" id="CLU_037612_4_0_5"/>
<dbReference type="SUPFAM" id="SSF52540">
    <property type="entry name" value="P-loop containing nucleoside triphosphate hydrolases"/>
    <property type="match status" value="1"/>
</dbReference>
<feature type="compositionally biased region" description="Low complexity" evidence="1">
    <location>
        <begin position="276"/>
        <end position="293"/>
    </location>
</feature>
<name>V5SBN4_9HYPH</name>
<feature type="domain" description="AAA" evidence="2">
    <location>
        <begin position="3"/>
        <end position="181"/>
    </location>
</feature>
<evidence type="ECO:0000313" key="4">
    <source>
        <dbReference type="Proteomes" id="UP000018542"/>
    </source>
</evidence>
<evidence type="ECO:0000256" key="1">
    <source>
        <dbReference type="SAM" id="MobiDB-lite"/>
    </source>
</evidence>
<dbReference type="PANTHER" id="PTHR13696:SF52">
    <property type="entry name" value="PARA FAMILY PROTEIN CT_582"/>
    <property type="match status" value="1"/>
</dbReference>
<protein>
    <submittedName>
        <fullName evidence="3">Cobyrinic acid a,c-diamide synthase</fullName>
    </submittedName>
</protein>
<dbReference type="Pfam" id="PF13614">
    <property type="entry name" value="AAA_31"/>
    <property type="match status" value="1"/>
</dbReference>
<reference evidence="3 4" key="1">
    <citation type="journal article" date="2014" name="Genome Announc.">
        <title>Complete Genome Sequence of Hyphomicrobium nitrativorans Strain NL23, a Denitrifying Bacterium Isolated from Biofilm of a Methanol-Fed Denitrification System Treating Seawater at the Montreal Biodome.</title>
        <authorList>
            <person name="Martineau C."/>
            <person name="Villeneuve C."/>
            <person name="Mauffrey F."/>
            <person name="Villemur R."/>
        </authorList>
    </citation>
    <scope>NUCLEOTIDE SEQUENCE [LARGE SCALE GENOMIC DNA]</scope>
    <source>
        <strain evidence="3">NL23</strain>
    </source>
</reference>
<dbReference type="PATRIC" id="fig|1029756.8.peg.334"/>
<dbReference type="OrthoDB" id="9777757at2"/>
<dbReference type="AlphaFoldDB" id="V5SBN4"/>